<feature type="transmembrane region" description="Helical" evidence="5">
    <location>
        <begin position="306"/>
        <end position="327"/>
    </location>
</feature>
<protein>
    <recommendedName>
        <fullName evidence="6">PDZ domain-containing protein</fullName>
    </recommendedName>
</protein>
<dbReference type="GO" id="GO:0012505">
    <property type="term" value="C:endomembrane system"/>
    <property type="evidence" value="ECO:0007669"/>
    <property type="project" value="UniProtKB-SubCell"/>
</dbReference>
<evidence type="ECO:0000256" key="3">
    <source>
        <dbReference type="ARBA" id="ARBA00022989"/>
    </source>
</evidence>
<dbReference type="InterPro" id="IPR041489">
    <property type="entry name" value="PDZ_6"/>
</dbReference>
<dbReference type="PROSITE" id="PS50106">
    <property type="entry name" value="PDZ"/>
    <property type="match status" value="1"/>
</dbReference>
<feature type="domain" description="PDZ" evidence="6">
    <location>
        <begin position="196"/>
        <end position="237"/>
    </location>
</feature>
<name>A0A7J3SLL5_9CREN</name>
<dbReference type="InterPro" id="IPR001193">
    <property type="entry name" value="MBTPS2"/>
</dbReference>
<feature type="transmembrane region" description="Helical" evidence="5">
    <location>
        <begin position="349"/>
        <end position="368"/>
    </location>
</feature>
<accession>A0A7J3SLL5</accession>
<evidence type="ECO:0000256" key="2">
    <source>
        <dbReference type="ARBA" id="ARBA00022692"/>
    </source>
</evidence>
<dbReference type="Pfam" id="PF02163">
    <property type="entry name" value="Peptidase_M50"/>
    <property type="match status" value="1"/>
</dbReference>
<dbReference type="SUPFAM" id="SSF50156">
    <property type="entry name" value="PDZ domain-like"/>
    <property type="match status" value="1"/>
</dbReference>
<feature type="transmembrane region" description="Helical" evidence="5">
    <location>
        <begin position="103"/>
        <end position="127"/>
    </location>
</feature>
<dbReference type="GO" id="GO:0016020">
    <property type="term" value="C:membrane"/>
    <property type="evidence" value="ECO:0007669"/>
    <property type="project" value="InterPro"/>
</dbReference>
<dbReference type="InterPro" id="IPR001478">
    <property type="entry name" value="PDZ"/>
</dbReference>
<dbReference type="PRINTS" id="PR01000">
    <property type="entry name" value="SREBPS2PTASE"/>
</dbReference>
<comment type="subcellular location">
    <subcellularLocation>
        <location evidence="1">Endomembrane system</location>
        <topology evidence="1">Multi-pass membrane protein</topology>
    </subcellularLocation>
</comment>
<keyword evidence="4 5" id="KW-0472">Membrane</keyword>
<gene>
    <name evidence="7" type="ORF">ENW83_03070</name>
</gene>
<dbReference type="PANTHER" id="PTHR13325:SF3">
    <property type="entry name" value="MEMBRANE-BOUND TRANSCRIPTION FACTOR SITE-2 PROTEASE"/>
    <property type="match status" value="1"/>
</dbReference>
<organism evidence="7">
    <name type="scientific">Fervidicoccus fontis</name>
    <dbReference type="NCBI Taxonomy" id="683846"/>
    <lineage>
        <taxon>Archaea</taxon>
        <taxon>Thermoproteota</taxon>
        <taxon>Thermoprotei</taxon>
        <taxon>Fervidicoccales</taxon>
        <taxon>Fervidicoccaceae</taxon>
        <taxon>Fervidicoccus</taxon>
    </lineage>
</organism>
<proteinExistence type="predicted"/>
<sequence length="371" mass="40489">MHMPDLVVSLIALALYWASFLAISFFLSKRIRGLRVNPLMIIYRKETTLETFGKASYNTVAKILLYAAIALNFASMLFFYYTIFGVVMARFVSPESAGGLVPIIPGITITGITIVYVLFSIGVSATIHELSHALASKIVGIPIKAVGFILSIFIPAAYVEPDEEKFNSADRLKKLEVLSAGPASNFIVGLIFLALLGIIASPMAGAMITSVDNGYPAEQYGLKPGWVIIAVNGTPIQAPGDLSPIIAQYANSTVYFNMTLYDPKTNTTFWKMVYKPDNFSRIGVVLEQARGPSPIPDSIYYPLLNLLFYLYIINISLALINSAPIFITDGGKVVSEIIGWKIKGNAGKALNFFIQIFTLLLVLSSITFTPI</sequence>
<dbReference type="EMBL" id="DTLS01000085">
    <property type="protein sequence ID" value="HGZ60172.1"/>
    <property type="molecule type" value="Genomic_DNA"/>
</dbReference>
<dbReference type="GO" id="GO:0005737">
    <property type="term" value="C:cytoplasm"/>
    <property type="evidence" value="ECO:0007669"/>
    <property type="project" value="TreeGrafter"/>
</dbReference>
<evidence type="ECO:0000313" key="7">
    <source>
        <dbReference type="EMBL" id="HGZ60172.1"/>
    </source>
</evidence>
<evidence type="ECO:0000256" key="1">
    <source>
        <dbReference type="ARBA" id="ARBA00004127"/>
    </source>
</evidence>
<feature type="transmembrane region" description="Helical" evidence="5">
    <location>
        <begin position="139"/>
        <end position="159"/>
    </location>
</feature>
<dbReference type="Pfam" id="PF17820">
    <property type="entry name" value="PDZ_6"/>
    <property type="match status" value="1"/>
</dbReference>
<reference evidence="7" key="1">
    <citation type="journal article" date="2020" name="mSystems">
        <title>Genome- and Community-Level Interaction Insights into Carbon Utilization and Element Cycling Functions of Hydrothermarchaeota in Hydrothermal Sediment.</title>
        <authorList>
            <person name="Zhou Z."/>
            <person name="Liu Y."/>
            <person name="Xu W."/>
            <person name="Pan J."/>
            <person name="Luo Z.H."/>
            <person name="Li M."/>
        </authorList>
    </citation>
    <scope>NUCLEOTIDE SEQUENCE [LARGE SCALE GENOMIC DNA]</scope>
    <source>
        <strain evidence="7">SpSt-885</strain>
    </source>
</reference>
<evidence type="ECO:0000256" key="5">
    <source>
        <dbReference type="SAM" id="Phobius"/>
    </source>
</evidence>
<evidence type="ECO:0000259" key="6">
    <source>
        <dbReference type="PROSITE" id="PS50106"/>
    </source>
</evidence>
<feature type="transmembrane region" description="Helical" evidence="5">
    <location>
        <begin position="6"/>
        <end position="27"/>
    </location>
</feature>
<dbReference type="AlphaFoldDB" id="A0A7J3SLL5"/>
<dbReference type="GO" id="GO:0004222">
    <property type="term" value="F:metalloendopeptidase activity"/>
    <property type="evidence" value="ECO:0007669"/>
    <property type="project" value="InterPro"/>
</dbReference>
<dbReference type="Gene3D" id="2.30.42.10">
    <property type="match status" value="1"/>
</dbReference>
<keyword evidence="2 5" id="KW-0812">Transmembrane</keyword>
<dbReference type="InterPro" id="IPR008915">
    <property type="entry name" value="Peptidase_M50"/>
</dbReference>
<comment type="caution">
    <text evidence="7">The sequence shown here is derived from an EMBL/GenBank/DDBJ whole genome shotgun (WGS) entry which is preliminary data.</text>
</comment>
<evidence type="ECO:0000256" key="4">
    <source>
        <dbReference type="ARBA" id="ARBA00023136"/>
    </source>
</evidence>
<keyword evidence="3 5" id="KW-1133">Transmembrane helix</keyword>
<feature type="transmembrane region" description="Helical" evidence="5">
    <location>
        <begin position="63"/>
        <end position="83"/>
    </location>
</feature>
<feature type="transmembrane region" description="Helical" evidence="5">
    <location>
        <begin position="179"/>
        <end position="200"/>
    </location>
</feature>
<dbReference type="GO" id="GO:0031293">
    <property type="term" value="P:membrane protein intracellular domain proteolysis"/>
    <property type="evidence" value="ECO:0007669"/>
    <property type="project" value="TreeGrafter"/>
</dbReference>
<dbReference type="PANTHER" id="PTHR13325">
    <property type="entry name" value="PROTEASE M50 MEMBRANE-BOUND TRANSCRIPTION FACTOR SITE 2 PROTEASE"/>
    <property type="match status" value="1"/>
</dbReference>
<dbReference type="InterPro" id="IPR036034">
    <property type="entry name" value="PDZ_sf"/>
</dbReference>